<keyword evidence="1" id="KW-0472">Membrane</keyword>
<feature type="transmembrane region" description="Helical" evidence="1">
    <location>
        <begin position="56"/>
        <end position="77"/>
    </location>
</feature>
<accession>A0A815YQZ5</accession>
<feature type="transmembrane region" description="Helical" evidence="1">
    <location>
        <begin position="97"/>
        <end position="119"/>
    </location>
</feature>
<dbReference type="Proteomes" id="UP000663834">
    <property type="component" value="Unassembled WGS sequence"/>
</dbReference>
<dbReference type="AlphaFoldDB" id="A0A815YQZ5"/>
<evidence type="ECO:0000313" key="2">
    <source>
        <dbReference type="EMBL" id="CAF1575065.1"/>
    </source>
</evidence>
<evidence type="ECO:0000256" key="1">
    <source>
        <dbReference type="SAM" id="Phobius"/>
    </source>
</evidence>
<protein>
    <recommendedName>
        <fullName evidence="4">Vomeronasal type-1 receptor</fullName>
    </recommendedName>
</protein>
<evidence type="ECO:0000313" key="3">
    <source>
        <dbReference type="Proteomes" id="UP000663834"/>
    </source>
</evidence>
<keyword evidence="1" id="KW-1133">Transmembrane helix</keyword>
<organism evidence="2 3">
    <name type="scientific">Rotaria magnacalcarata</name>
    <dbReference type="NCBI Taxonomy" id="392030"/>
    <lineage>
        <taxon>Eukaryota</taxon>
        <taxon>Metazoa</taxon>
        <taxon>Spiralia</taxon>
        <taxon>Gnathifera</taxon>
        <taxon>Rotifera</taxon>
        <taxon>Eurotatoria</taxon>
        <taxon>Bdelloidea</taxon>
        <taxon>Philodinida</taxon>
        <taxon>Philodinidae</taxon>
        <taxon>Rotaria</taxon>
    </lineage>
</organism>
<dbReference type="OrthoDB" id="10005660at2759"/>
<keyword evidence="1" id="KW-0812">Transmembrane</keyword>
<name>A0A815YQZ5_9BILA</name>
<dbReference type="Gene3D" id="1.20.1070.10">
    <property type="entry name" value="Rhodopsin 7-helix transmembrane proteins"/>
    <property type="match status" value="1"/>
</dbReference>
<dbReference type="EMBL" id="CAJNOW010010010">
    <property type="protein sequence ID" value="CAF1575065.1"/>
    <property type="molecule type" value="Genomic_DNA"/>
</dbReference>
<proteinExistence type="predicted"/>
<comment type="caution">
    <text evidence="2">The sequence shown here is derived from an EMBL/GenBank/DDBJ whole genome shotgun (WGS) entry which is preliminary data.</text>
</comment>
<reference evidence="2" key="1">
    <citation type="submission" date="2021-02" db="EMBL/GenBank/DDBJ databases">
        <authorList>
            <person name="Nowell W R."/>
        </authorList>
    </citation>
    <scope>NUCLEOTIDE SEQUENCE</scope>
</reference>
<sequence>MFIWDQQPIVNIDSLCSLRAHIHHGTIAAIHHTFVLQAIAKYANIKRLKLLKKNSVKLSIVLIQWISDWIFCFPAYLTGDMPKIPTENICFIALKNIDLLCYMTSLTFLIPGITVSILYRRLVSYAREAPSRVHVNLQQ</sequence>
<gene>
    <name evidence="2" type="ORF">KQP761_LOCUS19565</name>
</gene>
<evidence type="ECO:0008006" key="4">
    <source>
        <dbReference type="Google" id="ProtNLM"/>
    </source>
</evidence>